<feature type="domain" description="PucR C-terminal helix-turn-helix" evidence="2">
    <location>
        <begin position="358"/>
        <end position="414"/>
    </location>
</feature>
<name>A0ABW7WP57_9NOCA</name>
<dbReference type="InterPro" id="IPR025736">
    <property type="entry name" value="PucR_C-HTH_dom"/>
</dbReference>
<evidence type="ECO:0000259" key="4">
    <source>
        <dbReference type="Pfam" id="PF17853"/>
    </source>
</evidence>
<evidence type="ECO:0000313" key="5">
    <source>
        <dbReference type="EMBL" id="MFI2324782.1"/>
    </source>
</evidence>
<feature type="domain" description="RsbT co-antagonist protein RsbRD N-terminal" evidence="3">
    <location>
        <begin position="29"/>
        <end position="172"/>
    </location>
</feature>
<feature type="domain" description="CdaR GGDEF-like" evidence="4">
    <location>
        <begin position="184"/>
        <end position="304"/>
    </location>
</feature>
<dbReference type="Pfam" id="PF13556">
    <property type="entry name" value="HTH_30"/>
    <property type="match status" value="1"/>
</dbReference>
<evidence type="ECO:0000259" key="3">
    <source>
        <dbReference type="Pfam" id="PF14361"/>
    </source>
</evidence>
<reference evidence="5 6" key="1">
    <citation type="submission" date="2024-10" db="EMBL/GenBank/DDBJ databases">
        <title>The Natural Products Discovery Center: Release of the First 8490 Sequenced Strains for Exploring Actinobacteria Biosynthetic Diversity.</title>
        <authorList>
            <person name="Kalkreuter E."/>
            <person name="Kautsar S.A."/>
            <person name="Yang D."/>
            <person name="Bader C.D."/>
            <person name="Teijaro C.N."/>
            <person name="Fluegel L."/>
            <person name="Davis C.M."/>
            <person name="Simpson J.R."/>
            <person name="Lauterbach L."/>
            <person name="Steele A.D."/>
            <person name="Gui C."/>
            <person name="Meng S."/>
            <person name="Li G."/>
            <person name="Viehrig K."/>
            <person name="Ye F."/>
            <person name="Su P."/>
            <person name="Kiefer A.F."/>
            <person name="Nichols A."/>
            <person name="Cepeda A.J."/>
            <person name="Yan W."/>
            <person name="Fan B."/>
            <person name="Jiang Y."/>
            <person name="Adhikari A."/>
            <person name="Zheng C.-J."/>
            <person name="Schuster L."/>
            <person name="Cowan T.M."/>
            <person name="Smanski M.J."/>
            <person name="Chevrette M.G."/>
            <person name="De Carvalho L.P.S."/>
            <person name="Shen B."/>
        </authorList>
    </citation>
    <scope>NUCLEOTIDE SEQUENCE [LARGE SCALE GENOMIC DNA]</scope>
    <source>
        <strain evidence="5 6">NPDC019626</strain>
    </source>
</reference>
<dbReference type="Proteomes" id="UP001611450">
    <property type="component" value="Unassembled WGS sequence"/>
</dbReference>
<dbReference type="PANTHER" id="PTHR33744">
    <property type="entry name" value="CARBOHYDRATE DIACID REGULATOR"/>
    <property type="match status" value="1"/>
</dbReference>
<dbReference type="EMBL" id="JBIRXV010000009">
    <property type="protein sequence ID" value="MFI2324782.1"/>
    <property type="molecule type" value="Genomic_DNA"/>
</dbReference>
<dbReference type="Pfam" id="PF14361">
    <property type="entry name" value="RsbRD_N"/>
    <property type="match status" value="1"/>
</dbReference>
<dbReference type="InterPro" id="IPR025751">
    <property type="entry name" value="RsbRD_N_dom"/>
</dbReference>
<evidence type="ECO:0000256" key="1">
    <source>
        <dbReference type="ARBA" id="ARBA00006754"/>
    </source>
</evidence>
<organism evidence="5 6">
    <name type="scientific">Nocardia beijingensis</name>
    <dbReference type="NCBI Taxonomy" id="95162"/>
    <lineage>
        <taxon>Bacteria</taxon>
        <taxon>Bacillati</taxon>
        <taxon>Actinomycetota</taxon>
        <taxon>Actinomycetes</taxon>
        <taxon>Mycobacteriales</taxon>
        <taxon>Nocardiaceae</taxon>
        <taxon>Nocardia</taxon>
    </lineage>
</organism>
<gene>
    <name evidence="5" type="ORF">ACH47G_30215</name>
</gene>
<proteinExistence type="inferred from homology"/>
<dbReference type="Gene3D" id="1.10.10.2840">
    <property type="entry name" value="PucR C-terminal helix-turn-helix domain"/>
    <property type="match status" value="1"/>
</dbReference>
<keyword evidence="6" id="KW-1185">Reference proteome</keyword>
<dbReference type="InterPro" id="IPR042070">
    <property type="entry name" value="PucR_C-HTH_sf"/>
</dbReference>
<comment type="similarity">
    <text evidence="1">Belongs to the CdaR family.</text>
</comment>
<evidence type="ECO:0000313" key="6">
    <source>
        <dbReference type="Proteomes" id="UP001611450"/>
    </source>
</evidence>
<protein>
    <submittedName>
        <fullName evidence="5">PucR family transcriptional regulator</fullName>
    </submittedName>
</protein>
<sequence length="428" mass="47477">MTSSRRNGEADIDRCVAMITARMNERVREISASIRSALEEEIPELRADVRTVELLGASVQGNVDTMLHALRHDIPVARTHLPSAATEYTRRLAQRGVPLNTLVRAYHVGQRRATELVFAELQSADVAPVDRFVVGQAIATRLFRYLDQVIQQVVAVYEGEREQWLDTRNSVRALCVRELLTGKKPVDVDSATEQIRYPLRWHHLALVVWYPGVESRGDELDELQRFVRRSADTAAASASPLFVPDDQLCGWAWLPYRSARPEAVAEVRGFAAARRDGPSVAIGTMEPGLSGFRRSHRLAQDARSVALAREDAGHRVVAADDPGLSVAALLDGSTAEVREWVVDVLGDLASDTDNDARLRDTLQVFLRTGSSYKAASAELDLHSNSVKYRVGRAVSRRGRPIGDDRLDVELALLICHWYGPAIRRPDPA</sequence>
<dbReference type="PANTHER" id="PTHR33744:SF1">
    <property type="entry name" value="DNA-BINDING TRANSCRIPTIONAL ACTIVATOR ADER"/>
    <property type="match status" value="1"/>
</dbReference>
<evidence type="ECO:0000259" key="2">
    <source>
        <dbReference type="Pfam" id="PF13556"/>
    </source>
</evidence>
<accession>A0ABW7WP57</accession>
<dbReference type="RefSeq" id="WP_396948573.1">
    <property type="nucleotide sequence ID" value="NZ_JBIRXV010000009.1"/>
</dbReference>
<comment type="caution">
    <text evidence="5">The sequence shown here is derived from an EMBL/GenBank/DDBJ whole genome shotgun (WGS) entry which is preliminary data.</text>
</comment>
<dbReference type="Pfam" id="PF17853">
    <property type="entry name" value="GGDEF_2"/>
    <property type="match status" value="1"/>
</dbReference>
<dbReference type="InterPro" id="IPR041522">
    <property type="entry name" value="CdaR_GGDEF"/>
</dbReference>
<dbReference type="InterPro" id="IPR051448">
    <property type="entry name" value="CdaR-like_regulators"/>
</dbReference>